<dbReference type="SMART" id="SM01391">
    <property type="entry name" value="Filament"/>
    <property type="match status" value="1"/>
</dbReference>
<evidence type="ECO:0000313" key="11">
    <source>
        <dbReference type="Proteomes" id="UP001152759"/>
    </source>
</evidence>
<accession>A0A9P0F6I9</accession>
<evidence type="ECO:0000256" key="6">
    <source>
        <dbReference type="SAM" id="Coils"/>
    </source>
</evidence>
<keyword evidence="1 5" id="KW-0403">Intermediate filament</keyword>
<evidence type="ECO:0000256" key="3">
    <source>
        <dbReference type="ARBA" id="ARBA00023242"/>
    </source>
</evidence>
<dbReference type="SUPFAM" id="SSF74853">
    <property type="entry name" value="Lamin A/C globular tail domain"/>
    <property type="match status" value="1"/>
</dbReference>
<dbReference type="InterPro" id="IPR001322">
    <property type="entry name" value="Lamin_tail_dom"/>
</dbReference>
<evidence type="ECO:0008006" key="12">
    <source>
        <dbReference type="Google" id="ProtNLM"/>
    </source>
</evidence>
<feature type="compositionally biased region" description="Polar residues" evidence="7">
    <location>
        <begin position="413"/>
        <end position="422"/>
    </location>
</feature>
<dbReference type="InterPro" id="IPR039008">
    <property type="entry name" value="IF_rod_dom"/>
</dbReference>
<evidence type="ECO:0000256" key="4">
    <source>
        <dbReference type="ARBA" id="ARBA00024186"/>
    </source>
</evidence>
<evidence type="ECO:0000313" key="10">
    <source>
        <dbReference type="EMBL" id="CAH0394103.1"/>
    </source>
</evidence>
<dbReference type="Proteomes" id="UP001152759">
    <property type="component" value="Chromosome 8"/>
</dbReference>
<dbReference type="Gene3D" id="2.60.40.1260">
    <property type="entry name" value="Lamin Tail domain"/>
    <property type="match status" value="1"/>
</dbReference>
<evidence type="ECO:0000256" key="5">
    <source>
        <dbReference type="RuleBase" id="RU000685"/>
    </source>
</evidence>
<organism evidence="10 11">
    <name type="scientific">Bemisia tabaci</name>
    <name type="common">Sweetpotato whitefly</name>
    <name type="synonym">Aleurodes tabaci</name>
    <dbReference type="NCBI Taxonomy" id="7038"/>
    <lineage>
        <taxon>Eukaryota</taxon>
        <taxon>Metazoa</taxon>
        <taxon>Ecdysozoa</taxon>
        <taxon>Arthropoda</taxon>
        <taxon>Hexapoda</taxon>
        <taxon>Insecta</taxon>
        <taxon>Pterygota</taxon>
        <taxon>Neoptera</taxon>
        <taxon>Paraneoptera</taxon>
        <taxon>Hemiptera</taxon>
        <taxon>Sternorrhyncha</taxon>
        <taxon>Aleyrodoidea</taxon>
        <taxon>Aleyrodidae</taxon>
        <taxon>Aleyrodinae</taxon>
        <taxon>Bemisia</taxon>
    </lineage>
</organism>
<evidence type="ECO:0000256" key="7">
    <source>
        <dbReference type="SAM" id="MobiDB-lite"/>
    </source>
</evidence>
<dbReference type="GO" id="GO:0030833">
    <property type="term" value="P:regulation of actin filament polymerization"/>
    <property type="evidence" value="ECO:0007669"/>
    <property type="project" value="UniProtKB-ARBA"/>
</dbReference>
<dbReference type="GO" id="GO:0005638">
    <property type="term" value="C:lamin filament"/>
    <property type="evidence" value="ECO:0007669"/>
    <property type="project" value="UniProtKB-ARBA"/>
</dbReference>
<feature type="region of interest" description="Disordered" evidence="7">
    <location>
        <begin position="402"/>
        <end position="436"/>
    </location>
</feature>
<dbReference type="Pfam" id="PF00038">
    <property type="entry name" value="Filament"/>
    <property type="match status" value="1"/>
</dbReference>
<dbReference type="FunFam" id="1.20.5.170:FF:000058">
    <property type="entry name" value="Intermediate filament protein B"/>
    <property type="match status" value="1"/>
</dbReference>
<keyword evidence="11" id="KW-1185">Reference proteome</keyword>
<feature type="region of interest" description="Disordered" evidence="7">
    <location>
        <begin position="1"/>
        <end position="53"/>
    </location>
</feature>
<dbReference type="GO" id="GO:0007112">
    <property type="term" value="P:male meiosis cytokinesis"/>
    <property type="evidence" value="ECO:0007669"/>
    <property type="project" value="UniProtKB-ARBA"/>
</dbReference>
<comment type="subcellular location">
    <subcellularLocation>
        <location evidence="4">Nucleus lamina</location>
    </subcellularLocation>
</comment>
<evidence type="ECO:0000256" key="2">
    <source>
        <dbReference type="ARBA" id="ARBA00023054"/>
    </source>
</evidence>
<evidence type="ECO:0000259" key="9">
    <source>
        <dbReference type="PROSITE" id="PS51842"/>
    </source>
</evidence>
<dbReference type="GO" id="GO:0005200">
    <property type="term" value="F:structural constituent of cytoskeleton"/>
    <property type="evidence" value="ECO:0007669"/>
    <property type="project" value="TreeGrafter"/>
</dbReference>
<dbReference type="InterPro" id="IPR036415">
    <property type="entry name" value="Lamin_tail_dom_sf"/>
</dbReference>
<dbReference type="GO" id="GO:0031507">
    <property type="term" value="P:heterochromatin formation"/>
    <property type="evidence" value="ECO:0007669"/>
    <property type="project" value="UniProtKB-ARBA"/>
</dbReference>
<sequence length="601" mass="69293">MSKMKSARGRKGSVPPETPSTPRNPTPSTSHERERPRSPLSPAKYSRRQEKADLQNLNDRLACYIERVRRLESDNNKLTKQVTTYETKLNREVTDVKKLYEDELQAARAALDKEAKDKAKLEIDTRRMFEENDYLQTELDKKTKDLATAERALSVVQNKLNDITNRYDQCQGERKKFADELKVVEKDRDKLKRQLVEVRENLQAEMLARVDVENKLLTAQEDFVLKEQVFERRLQETQVQRKTEITEIDGRLSQEYEEKLLKSLQSIRAQYEADLKKNKDEIKLYEEKLNRNAEVSSKTNEELRQLRTSQEITKSKLREFEANNDLLKKRVKDLEGLLEQERENYLSEYNKLTGEIDNLRKEMAEQLSEYQDLMECKVALDLEIAAYRKLLEGEESRLNISPVQSPEVGHSSWFPSSYQPTPSGKGKRKRTFLEESDESASSGYSIKSSAKSDIEISEVDSEGRYIRLLNKGDKEFSLAGWAVSHTPAGHAPVVFKFHRTHKVDPQATVTIWSSDSNQAHEPPVNIVMKQKWPVANEMKTLLLNQSGEEFASTELKKEQLSTSMFRGESSTGYFRRAGAGDGDEELYHQRAQAGDDKCCVM</sequence>
<dbReference type="Gene3D" id="1.20.5.1160">
    <property type="entry name" value="Vasodilator-stimulated phosphoprotein"/>
    <property type="match status" value="1"/>
</dbReference>
<proteinExistence type="inferred from homology"/>
<protein>
    <recommendedName>
        <fullName evidence="12">Lamin</fullName>
    </recommendedName>
</protein>
<evidence type="ECO:0000259" key="8">
    <source>
        <dbReference type="PROSITE" id="PS51841"/>
    </source>
</evidence>
<dbReference type="PROSITE" id="PS00226">
    <property type="entry name" value="IF_ROD_1"/>
    <property type="match status" value="1"/>
</dbReference>
<dbReference type="GO" id="GO:0051664">
    <property type="term" value="P:nuclear pore localization"/>
    <property type="evidence" value="ECO:0007669"/>
    <property type="project" value="TreeGrafter"/>
</dbReference>
<dbReference type="AlphaFoldDB" id="A0A9P0F6I9"/>
<dbReference type="PROSITE" id="PS51842">
    <property type="entry name" value="IF_ROD_2"/>
    <property type="match status" value="1"/>
</dbReference>
<dbReference type="GO" id="GO:0090435">
    <property type="term" value="P:protein localization to nuclear envelope"/>
    <property type="evidence" value="ECO:0007669"/>
    <property type="project" value="TreeGrafter"/>
</dbReference>
<feature type="compositionally biased region" description="Basic residues" evidence="7">
    <location>
        <begin position="1"/>
        <end position="11"/>
    </location>
</feature>
<feature type="compositionally biased region" description="Pro residues" evidence="7">
    <location>
        <begin position="16"/>
        <end position="25"/>
    </location>
</feature>
<dbReference type="EMBL" id="OU963869">
    <property type="protein sequence ID" value="CAH0394103.1"/>
    <property type="molecule type" value="Genomic_DNA"/>
</dbReference>
<dbReference type="PANTHER" id="PTHR45721:SF11">
    <property type="entry name" value="LAMIN DM0-RELATED"/>
    <property type="match status" value="1"/>
</dbReference>
<name>A0A9P0F6I9_BEMTA</name>
<keyword evidence="2 6" id="KW-0175">Coiled coil</keyword>
<dbReference type="SUPFAM" id="SSF64593">
    <property type="entry name" value="Intermediate filament protein, coiled coil region"/>
    <property type="match status" value="2"/>
</dbReference>
<dbReference type="KEGG" id="btab:109040924"/>
<dbReference type="Pfam" id="PF00932">
    <property type="entry name" value="LTD"/>
    <property type="match status" value="1"/>
</dbReference>
<dbReference type="GO" id="GO:0006998">
    <property type="term" value="P:nuclear envelope organization"/>
    <property type="evidence" value="ECO:0007669"/>
    <property type="project" value="TreeGrafter"/>
</dbReference>
<feature type="domain" description="IF rod" evidence="9">
    <location>
        <begin position="50"/>
        <end position="398"/>
    </location>
</feature>
<reference evidence="10" key="1">
    <citation type="submission" date="2021-12" db="EMBL/GenBank/DDBJ databases">
        <authorList>
            <person name="King R."/>
        </authorList>
    </citation>
    <scope>NUCLEOTIDE SEQUENCE</scope>
</reference>
<evidence type="ECO:0000256" key="1">
    <source>
        <dbReference type="ARBA" id="ARBA00022754"/>
    </source>
</evidence>
<comment type="similarity">
    <text evidence="5">Belongs to the intermediate filament family.</text>
</comment>
<dbReference type="Gene3D" id="1.20.5.170">
    <property type="match status" value="1"/>
</dbReference>
<feature type="domain" description="LTD" evidence="8">
    <location>
        <begin position="442"/>
        <end position="557"/>
    </location>
</feature>
<feature type="coiled-coil region" evidence="6">
    <location>
        <begin position="261"/>
        <end position="376"/>
    </location>
</feature>
<keyword evidence="3" id="KW-0539">Nucleus</keyword>
<dbReference type="PROSITE" id="PS51841">
    <property type="entry name" value="LTD"/>
    <property type="match status" value="1"/>
</dbReference>
<dbReference type="GO" id="GO:0007097">
    <property type="term" value="P:nuclear migration"/>
    <property type="evidence" value="ECO:0007669"/>
    <property type="project" value="TreeGrafter"/>
</dbReference>
<dbReference type="PANTHER" id="PTHR45721">
    <property type="entry name" value="LAMIN DM0-RELATED"/>
    <property type="match status" value="1"/>
</dbReference>
<gene>
    <name evidence="10" type="ORF">BEMITA_LOCUS12440</name>
</gene>
<dbReference type="InterPro" id="IPR018039">
    <property type="entry name" value="IF_conserved"/>
</dbReference>